<sequence>MMRDGEVVGPISELRRRLLAVLLVRAGRAVPTDVLSEALWGADVPLRPANSIQVHVHRLRQVLDKPDRLASVPNGYLLTVGEDELDALIFDRMHTEGRAAVAAGDLEEATDRFRAALALWRDTPYADVDEAEVVGPEAQRLAEVRLIAHEELFDAELARGRAREIVPELTELVAEYPLRERIVGQHMLALYRSGRRTRAEVAYRAARQRLAKELRTEPGRDLRRLGEAIRAEDPTLDHQPAARARLSVTRSAAAATAVRPGQLPPVPGTFVGRDPELEQLERLAATDGDGNLIVLTGMAGIGKTGLALRYAHQVADRYGDGQLYIDLGGHASGPALDPMVALAQLLRGLGADPARGWESVADATAEYRSVLSGRKLLVLLDNAASAEQVRPLQAATDGCLTLVTSRNNLSGLIAREGAQRVHVGELPTDAAHALLLRLAGPDRFDREPDSAAALVEACAGLPLALRIAAAQLADEPQRPLSDYLAELTEHGPVTLALDDDEHSAVTAAFDLSYARLAPATRQLCRRLGLVPGFDFTVDAVAALSGTTPSAARKSIRELTSAHLLEQHAPGRYRFHDLLRDDARRRTETEDTAQARADALQRLFAWYYRGKIAVVNLRASIRHHPPPPDLPPGTADITFADLSDAMTWAGAEFVNLAAAVEAAAGHRQHAHWTWQLAIGLMLPMAEGGYQTSAQAMAATGIAAARAAGDRHALANMLAESAATQHRVELPLDPNVLTEALQLAEQIGDHPLLGYCLNVSAVVSMASGELEVAERNLVRSLELHREDHDSAAQTRALLNLGVIAYQRGELDKYAQSSEDVLQLPGANRDRVAALALPELVRARAMLGRLDGIDDLIAQAEDALTRFDSRIKRHLLRLYRAIWYRDAGRHAESFEQATAAERSAGQLDHPQAYSDANYQLGLCHLVHGELDTARTRFESATQWAVARPQARDTATWHAPALRGLAETELAAGNLTKARSHAADAVAVARTADRDPVQLAGAIVTLGRVELANDRSPDAIGHGEEALAIHQRTGHFLGQARAHRLLGEAHRVFEARLGDERLREALRMFEAYGSPEAREVRRLLGR</sequence>
<evidence type="ECO:0000313" key="8">
    <source>
        <dbReference type="Proteomes" id="UP000292346"/>
    </source>
</evidence>
<dbReference type="SMART" id="SM00382">
    <property type="entry name" value="AAA"/>
    <property type="match status" value="1"/>
</dbReference>
<dbReference type="InterPro" id="IPR001867">
    <property type="entry name" value="OmpR/PhoB-type_DNA-bd"/>
</dbReference>
<dbReference type="SMART" id="SM00862">
    <property type="entry name" value="Trans_reg_C"/>
    <property type="match status" value="1"/>
</dbReference>
<dbReference type="InterPro" id="IPR036388">
    <property type="entry name" value="WH-like_DNA-bd_sf"/>
</dbReference>
<evidence type="ECO:0000256" key="1">
    <source>
        <dbReference type="ARBA" id="ARBA00005820"/>
    </source>
</evidence>
<dbReference type="Pfam" id="PF03704">
    <property type="entry name" value="BTAD"/>
    <property type="match status" value="1"/>
</dbReference>
<evidence type="ECO:0000256" key="4">
    <source>
        <dbReference type="ARBA" id="ARBA00023163"/>
    </source>
</evidence>
<dbReference type="EMBL" id="SJJZ01000002">
    <property type="protein sequence ID" value="TCC08838.1"/>
    <property type="molecule type" value="Genomic_DNA"/>
</dbReference>
<dbReference type="SUPFAM" id="SSF52540">
    <property type="entry name" value="P-loop containing nucleoside triphosphate hydrolases"/>
    <property type="match status" value="1"/>
</dbReference>
<proteinExistence type="inferred from homology"/>
<dbReference type="Gene3D" id="1.10.10.10">
    <property type="entry name" value="Winged helix-like DNA-binding domain superfamily/Winged helix DNA-binding domain"/>
    <property type="match status" value="1"/>
</dbReference>
<dbReference type="AlphaFoldDB" id="A0A4R0HFI6"/>
<dbReference type="InterPro" id="IPR003593">
    <property type="entry name" value="AAA+_ATPase"/>
</dbReference>
<dbReference type="GO" id="GO:0003677">
    <property type="term" value="F:DNA binding"/>
    <property type="evidence" value="ECO:0007669"/>
    <property type="project" value="UniProtKB-UniRule"/>
</dbReference>
<reference evidence="7 8" key="1">
    <citation type="submission" date="2019-02" db="EMBL/GenBank/DDBJ databases">
        <title>Kribbella capetownensis sp. nov. and Kribbella speibonae sp. nov., isolated from soil.</title>
        <authorList>
            <person name="Curtis S.M."/>
            <person name="Norton I."/>
            <person name="Everest G.J."/>
            <person name="Meyers P.R."/>
        </authorList>
    </citation>
    <scope>NUCLEOTIDE SEQUENCE [LARGE SCALE GENOMIC DNA]</scope>
    <source>
        <strain evidence="7 8">KCTC 29219</strain>
    </source>
</reference>
<dbReference type="PRINTS" id="PR00364">
    <property type="entry name" value="DISEASERSIST"/>
</dbReference>
<evidence type="ECO:0000256" key="2">
    <source>
        <dbReference type="ARBA" id="ARBA00023015"/>
    </source>
</evidence>
<dbReference type="InterPro" id="IPR016032">
    <property type="entry name" value="Sig_transdc_resp-reg_C-effctor"/>
</dbReference>
<dbReference type="Gene3D" id="1.25.40.10">
    <property type="entry name" value="Tetratricopeptide repeat domain"/>
    <property type="match status" value="3"/>
</dbReference>
<dbReference type="SMART" id="SM01043">
    <property type="entry name" value="BTAD"/>
    <property type="match status" value="1"/>
</dbReference>
<dbReference type="InterPro" id="IPR051677">
    <property type="entry name" value="AfsR-DnrI-RedD_regulator"/>
</dbReference>
<dbReference type="GO" id="GO:0000160">
    <property type="term" value="P:phosphorelay signal transduction system"/>
    <property type="evidence" value="ECO:0007669"/>
    <property type="project" value="InterPro"/>
</dbReference>
<dbReference type="SUPFAM" id="SSF48452">
    <property type="entry name" value="TPR-like"/>
    <property type="match status" value="3"/>
</dbReference>
<keyword evidence="4" id="KW-0804">Transcription</keyword>
<dbReference type="SUPFAM" id="SSF46894">
    <property type="entry name" value="C-terminal effector domain of the bipartite response regulators"/>
    <property type="match status" value="1"/>
</dbReference>
<evidence type="ECO:0000259" key="6">
    <source>
        <dbReference type="PROSITE" id="PS51755"/>
    </source>
</evidence>
<keyword evidence="8" id="KW-1185">Reference proteome</keyword>
<dbReference type="GO" id="GO:0006355">
    <property type="term" value="P:regulation of DNA-templated transcription"/>
    <property type="evidence" value="ECO:0007669"/>
    <property type="project" value="InterPro"/>
</dbReference>
<evidence type="ECO:0000256" key="3">
    <source>
        <dbReference type="ARBA" id="ARBA00023125"/>
    </source>
</evidence>
<organism evidence="7 8">
    <name type="scientific">Kribbella soli</name>
    <dbReference type="NCBI Taxonomy" id="1124743"/>
    <lineage>
        <taxon>Bacteria</taxon>
        <taxon>Bacillati</taxon>
        <taxon>Actinomycetota</taxon>
        <taxon>Actinomycetes</taxon>
        <taxon>Propionibacteriales</taxon>
        <taxon>Kribbellaceae</taxon>
        <taxon>Kribbella</taxon>
    </lineage>
</organism>
<dbReference type="OrthoDB" id="4326794at2"/>
<keyword evidence="2" id="KW-0805">Transcription regulation</keyword>
<feature type="DNA-binding region" description="OmpR/PhoB-type" evidence="5">
    <location>
        <begin position="1"/>
        <end position="80"/>
    </location>
</feature>
<accession>A0A4R0HFI6</accession>
<comment type="similarity">
    <text evidence="1">Belongs to the AfsR/DnrI/RedD regulatory family.</text>
</comment>
<comment type="caution">
    <text evidence="7">The sequence shown here is derived from an EMBL/GenBank/DDBJ whole genome shotgun (WGS) entry which is preliminary data.</text>
</comment>
<dbReference type="Pfam" id="PF00931">
    <property type="entry name" value="NB-ARC"/>
    <property type="match status" value="1"/>
</dbReference>
<dbReference type="CDD" id="cd15831">
    <property type="entry name" value="BTAD"/>
    <property type="match status" value="1"/>
</dbReference>
<dbReference type="Proteomes" id="UP000292346">
    <property type="component" value="Unassembled WGS sequence"/>
</dbReference>
<evidence type="ECO:0000256" key="5">
    <source>
        <dbReference type="PROSITE-ProRule" id="PRU01091"/>
    </source>
</evidence>
<dbReference type="Pfam" id="PF00486">
    <property type="entry name" value="Trans_reg_C"/>
    <property type="match status" value="1"/>
</dbReference>
<dbReference type="InterPro" id="IPR005158">
    <property type="entry name" value="BTAD"/>
</dbReference>
<dbReference type="PANTHER" id="PTHR35807">
    <property type="entry name" value="TRANSCRIPTIONAL REGULATOR REDD-RELATED"/>
    <property type="match status" value="1"/>
</dbReference>
<dbReference type="Gene3D" id="3.40.50.300">
    <property type="entry name" value="P-loop containing nucleotide triphosphate hydrolases"/>
    <property type="match status" value="1"/>
</dbReference>
<feature type="domain" description="OmpR/PhoB-type" evidence="6">
    <location>
        <begin position="1"/>
        <end position="80"/>
    </location>
</feature>
<name>A0A4R0HFI6_9ACTN</name>
<dbReference type="PANTHER" id="PTHR35807:SF1">
    <property type="entry name" value="TRANSCRIPTIONAL REGULATOR REDD"/>
    <property type="match status" value="1"/>
</dbReference>
<dbReference type="InterPro" id="IPR011990">
    <property type="entry name" value="TPR-like_helical_dom_sf"/>
</dbReference>
<dbReference type="GO" id="GO:0043531">
    <property type="term" value="F:ADP binding"/>
    <property type="evidence" value="ECO:0007669"/>
    <property type="project" value="InterPro"/>
</dbReference>
<protein>
    <submittedName>
        <fullName evidence="7">AfsR family transcriptional regulator</fullName>
    </submittedName>
</protein>
<dbReference type="InterPro" id="IPR002182">
    <property type="entry name" value="NB-ARC"/>
</dbReference>
<dbReference type="PROSITE" id="PS51755">
    <property type="entry name" value="OMPR_PHOB"/>
    <property type="match status" value="1"/>
</dbReference>
<keyword evidence="3 5" id="KW-0238">DNA-binding</keyword>
<dbReference type="InterPro" id="IPR027417">
    <property type="entry name" value="P-loop_NTPase"/>
</dbReference>
<evidence type="ECO:0000313" key="7">
    <source>
        <dbReference type="EMBL" id="TCC08838.1"/>
    </source>
</evidence>
<gene>
    <name evidence="7" type="ORF">E0H45_20560</name>
</gene>